<dbReference type="InterPro" id="IPR028889">
    <property type="entry name" value="USP"/>
</dbReference>
<evidence type="ECO:0008006" key="8">
    <source>
        <dbReference type="Google" id="ProtNLM"/>
    </source>
</evidence>
<dbReference type="GO" id="GO:0016579">
    <property type="term" value="P:protein deubiquitination"/>
    <property type="evidence" value="ECO:0007669"/>
    <property type="project" value="InterPro"/>
</dbReference>
<keyword evidence="7" id="KW-1185">Reference proteome</keyword>
<dbReference type="Proteomes" id="UP000749646">
    <property type="component" value="Unassembled WGS sequence"/>
</dbReference>
<dbReference type="InterPro" id="IPR038765">
    <property type="entry name" value="Papain-like_cys_pep_sf"/>
</dbReference>
<dbReference type="InterPro" id="IPR038491">
    <property type="entry name" value="Velvet_dom_sf"/>
</dbReference>
<comment type="subcellular location">
    <subcellularLocation>
        <location evidence="1">Nucleus</location>
    </subcellularLocation>
</comment>
<dbReference type="PANTHER" id="PTHR21646">
    <property type="entry name" value="UBIQUITIN CARBOXYL-TERMINAL HYDROLASE"/>
    <property type="match status" value="1"/>
</dbReference>
<dbReference type="PROSITE" id="PS51821">
    <property type="entry name" value="VELVET"/>
    <property type="match status" value="1"/>
</dbReference>
<reference evidence="6" key="1">
    <citation type="journal article" date="2020" name="Fungal Divers.">
        <title>Resolving the Mortierellaceae phylogeny through synthesis of multi-gene phylogenetics and phylogenomics.</title>
        <authorList>
            <person name="Vandepol N."/>
            <person name="Liber J."/>
            <person name="Desiro A."/>
            <person name="Na H."/>
            <person name="Kennedy M."/>
            <person name="Barry K."/>
            <person name="Grigoriev I.V."/>
            <person name="Miller A.N."/>
            <person name="O'Donnell K."/>
            <person name="Stajich J.E."/>
            <person name="Bonito G."/>
        </authorList>
    </citation>
    <scope>NUCLEOTIDE SEQUENCE</scope>
    <source>
        <strain evidence="6">MES-2147</strain>
    </source>
</reference>
<comment type="caution">
    <text evidence="6">The sequence shown here is derived from an EMBL/GenBank/DDBJ whole genome shotgun (WGS) entry which is preliminary data.</text>
</comment>
<dbReference type="InterPro" id="IPR050185">
    <property type="entry name" value="Ub_carboxyl-term_hydrolase"/>
</dbReference>
<feature type="compositionally biased region" description="Polar residues" evidence="3">
    <location>
        <begin position="1"/>
        <end position="15"/>
    </location>
</feature>
<sequence length="612" mass="69268">MSDQQSGQGFRNSQSDSERETAHDVTIRHDVDEGMDELCEDIDEHIQWDSLSIPNLVGQTTVGGQIAPDLDNKRLYVWFAFSVLSIRTEGVFKLRFSLFDLRQMNGTTTIPVICQIFSDPIHVQSPKKFLGTCAMDTEEGSKRGEREDDPFSDDDEAVHSTRSKRKKVNGSLGNAHSEVGGASTGRGSGLYLDTIQRYMLDFDFEKVCSVSLSNLNVYACLVCGKYFQVYILPDSYEVTDSSLDDIKYVLDPRFTPAQVEALDKSLSQSYDLNRKPYLPGFTGLNNVKANDYVNVVIQVLAHVPPIRNYFMLQNFDDRSELVKRFSTLVRKIWNPAAFKGQVSPHELLQEISNASNRKFRLTEQGDPLAFLSWFLNTLHRDLGGSKKKDSSIIYSTFQGEVLIESQPVDTKAPSGAALAFDPNNGKRIVLRSILSVTSTKSPFLFLALELPPPPLFHDELEKNIIPQVPLATVLSKYDGKTIQESVADLKRFQITRLPNYIILHIKRFSKNNFVEEKNPTIVTFPIKNLSMAEFVSDLEKEKTLGLYYDLVANITHEGDPATPGSASYKVHIQHRAKEQWYQIQDLFVEEINAQMIFLSESYIQVWERKKAV</sequence>
<keyword evidence="2" id="KW-0539">Nucleus</keyword>
<protein>
    <recommendedName>
        <fullName evidence="8">Cysteine proteinase</fullName>
    </recommendedName>
</protein>
<evidence type="ECO:0000313" key="6">
    <source>
        <dbReference type="EMBL" id="KAF9940002.1"/>
    </source>
</evidence>
<dbReference type="Pfam" id="PF00443">
    <property type="entry name" value="UCH"/>
    <property type="match status" value="1"/>
</dbReference>
<organism evidence="6 7">
    <name type="scientific">Modicella reniformis</name>
    <dbReference type="NCBI Taxonomy" id="1440133"/>
    <lineage>
        <taxon>Eukaryota</taxon>
        <taxon>Fungi</taxon>
        <taxon>Fungi incertae sedis</taxon>
        <taxon>Mucoromycota</taxon>
        <taxon>Mortierellomycotina</taxon>
        <taxon>Mortierellomycetes</taxon>
        <taxon>Mortierellales</taxon>
        <taxon>Mortierellaceae</taxon>
        <taxon>Modicella</taxon>
    </lineage>
</organism>
<dbReference type="InterPro" id="IPR037525">
    <property type="entry name" value="Velvet_dom"/>
</dbReference>
<dbReference type="Pfam" id="PF11754">
    <property type="entry name" value="Velvet"/>
    <property type="match status" value="1"/>
</dbReference>
<dbReference type="PROSITE" id="PS50235">
    <property type="entry name" value="USP_3"/>
    <property type="match status" value="1"/>
</dbReference>
<dbReference type="CDD" id="cd02669">
    <property type="entry name" value="Peptidase_C19M"/>
    <property type="match status" value="1"/>
</dbReference>
<dbReference type="InterPro" id="IPR033809">
    <property type="entry name" value="USP39"/>
</dbReference>
<gene>
    <name evidence="6" type="ORF">BGZ65_008582</name>
</gene>
<feature type="region of interest" description="Disordered" evidence="3">
    <location>
        <begin position="138"/>
        <end position="180"/>
    </location>
</feature>
<dbReference type="SUPFAM" id="SSF54001">
    <property type="entry name" value="Cysteine proteinases"/>
    <property type="match status" value="1"/>
</dbReference>
<dbReference type="Gene3D" id="3.90.70.10">
    <property type="entry name" value="Cysteine proteinases"/>
    <property type="match status" value="1"/>
</dbReference>
<evidence type="ECO:0000256" key="2">
    <source>
        <dbReference type="ARBA" id="ARBA00023242"/>
    </source>
</evidence>
<dbReference type="OrthoDB" id="10263353at2759"/>
<dbReference type="InterPro" id="IPR001394">
    <property type="entry name" value="Peptidase_C19_UCH"/>
</dbReference>
<evidence type="ECO:0000313" key="7">
    <source>
        <dbReference type="Proteomes" id="UP000749646"/>
    </source>
</evidence>
<accession>A0A9P6LTY8</accession>
<feature type="region of interest" description="Disordered" evidence="3">
    <location>
        <begin position="1"/>
        <end position="27"/>
    </location>
</feature>
<dbReference type="EMBL" id="JAAAHW010009487">
    <property type="protein sequence ID" value="KAF9940002.1"/>
    <property type="molecule type" value="Genomic_DNA"/>
</dbReference>
<feature type="compositionally biased region" description="Basic and acidic residues" evidence="3">
    <location>
        <begin position="16"/>
        <end position="27"/>
    </location>
</feature>
<feature type="compositionally biased region" description="Acidic residues" evidence="3">
    <location>
        <begin position="147"/>
        <end position="156"/>
    </location>
</feature>
<proteinExistence type="predicted"/>
<dbReference type="PANTHER" id="PTHR21646:SF16">
    <property type="entry name" value="U4_U6.U5 TRI-SNRNP-ASSOCIATED PROTEIN 2"/>
    <property type="match status" value="1"/>
</dbReference>
<dbReference type="Gene3D" id="3.30.40.10">
    <property type="entry name" value="Zinc/RING finger domain, C3HC4 (zinc finger)"/>
    <property type="match status" value="1"/>
</dbReference>
<name>A0A9P6LTY8_9FUNG</name>
<evidence type="ECO:0000259" key="5">
    <source>
        <dbReference type="PROSITE" id="PS51821"/>
    </source>
</evidence>
<dbReference type="InterPro" id="IPR013083">
    <property type="entry name" value="Znf_RING/FYVE/PHD"/>
</dbReference>
<dbReference type="GO" id="GO:0000245">
    <property type="term" value="P:spliceosomal complex assembly"/>
    <property type="evidence" value="ECO:0007669"/>
    <property type="project" value="InterPro"/>
</dbReference>
<dbReference type="Gene3D" id="2.60.40.3960">
    <property type="entry name" value="Velvet domain"/>
    <property type="match status" value="1"/>
</dbReference>
<dbReference type="GO" id="GO:0005634">
    <property type="term" value="C:nucleus"/>
    <property type="evidence" value="ECO:0007669"/>
    <property type="project" value="UniProtKB-SubCell"/>
</dbReference>
<evidence type="ECO:0000256" key="3">
    <source>
        <dbReference type="SAM" id="MobiDB-lite"/>
    </source>
</evidence>
<dbReference type="AlphaFoldDB" id="A0A9P6LTY8"/>
<evidence type="ECO:0000259" key="4">
    <source>
        <dbReference type="PROSITE" id="PS50235"/>
    </source>
</evidence>
<feature type="domain" description="Velvet" evidence="5">
    <location>
        <begin position="1"/>
        <end position="154"/>
    </location>
</feature>
<dbReference type="SUPFAM" id="SSF57850">
    <property type="entry name" value="RING/U-box"/>
    <property type="match status" value="1"/>
</dbReference>
<evidence type="ECO:0000256" key="1">
    <source>
        <dbReference type="ARBA" id="ARBA00004123"/>
    </source>
</evidence>
<feature type="domain" description="USP" evidence="4">
    <location>
        <begin position="282"/>
        <end position="609"/>
    </location>
</feature>
<dbReference type="GO" id="GO:0004843">
    <property type="term" value="F:cysteine-type deubiquitinase activity"/>
    <property type="evidence" value="ECO:0007669"/>
    <property type="project" value="InterPro"/>
</dbReference>